<dbReference type="GO" id="GO:0022900">
    <property type="term" value="P:electron transport chain"/>
    <property type="evidence" value="ECO:0007669"/>
    <property type="project" value="UniProtKB-UniRule"/>
</dbReference>
<dbReference type="GO" id="GO:0005886">
    <property type="term" value="C:plasma membrane"/>
    <property type="evidence" value="ECO:0007669"/>
    <property type="project" value="UniProtKB-SubCell"/>
</dbReference>
<evidence type="ECO:0000256" key="9">
    <source>
        <dbReference type="ARBA" id="ARBA00023136"/>
    </source>
</evidence>
<keyword evidence="10" id="KW-1003">Cell membrane</keyword>
<comment type="similarity">
    <text evidence="10">Belongs to the NqrB/RnfD family.</text>
</comment>
<comment type="caution">
    <text evidence="10">Lacks conserved residue(s) required for the propagation of feature annotation.</text>
</comment>
<dbReference type="GO" id="GO:0055085">
    <property type="term" value="P:transmembrane transport"/>
    <property type="evidence" value="ECO:0007669"/>
    <property type="project" value="InterPro"/>
</dbReference>
<dbReference type="EMBL" id="SLWY01000002">
    <property type="protein sequence ID" value="TCO83382.1"/>
    <property type="molecule type" value="Genomic_DNA"/>
</dbReference>
<evidence type="ECO:0000256" key="5">
    <source>
        <dbReference type="ARBA" id="ARBA00022692"/>
    </source>
</evidence>
<sequence length="345" mass="35599">MLFPTASSPHLHTGASVGALMRRVLYALLPGIAAYVWLFGPAVLAQLALASTVALACEAAALALRGRPLAPALGDGSALVTAWLLALALPALAPWWLTALGTAFAIVVAKHLYGGLGYNPFNPAMIGYVVLLVSFPREMSTWPGARELLAQPADLAASLRLIFGAGGLDHVLALDALSAPTPLDSLRTGLGLGRGVAEIVASPAFGVLGGRGWELASLAFLAGGLWLCWTRTAAWQIPAGMLGALALTATVPWLVDPQHHASPALHLASGGALLGAFFIATDPVSASTTPRGRLLYGAGIGVLTYVIRAWGGYPDGIAFATLLMNIAAPTIDAYTRPRVFGHGPR</sequence>
<dbReference type="NCBIfam" id="TIGR01946">
    <property type="entry name" value="rnfD"/>
    <property type="match status" value="1"/>
</dbReference>
<dbReference type="Pfam" id="PF03116">
    <property type="entry name" value="NQR2_RnfD_RnfE"/>
    <property type="match status" value="1"/>
</dbReference>
<evidence type="ECO:0000256" key="6">
    <source>
        <dbReference type="ARBA" id="ARBA00022967"/>
    </source>
</evidence>
<feature type="modified residue" description="FMN phosphoryl threonine" evidence="10">
    <location>
        <position position="181"/>
    </location>
</feature>
<dbReference type="OrthoDB" id="9776359at2"/>
<dbReference type="NCBIfam" id="NF002011">
    <property type="entry name" value="PRK00816.1"/>
    <property type="match status" value="1"/>
</dbReference>
<proteinExistence type="inferred from homology"/>
<dbReference type="EC" id="7.-.-.-" evidence="10"/>
<feature type="transmembrane region" description="Helical" evidence="10">
    <location>
        <begin position="44"/>
        <end position="64"/>
    </location>
</feature>
<comment type="cofactor">
    <cofactor evidence="10">
        <name>FMN</name>
        <dbReference type="ChEBI" id="CHEBI:58210"/>
    </cofactor>
</comment>
<feature type="transmembrane region" description="Helical" evidence="10">
    <location>
        <begin position="237"/>
        <end position="255"/>
    </location>
</feature>
<evidence type="ECO:0000256" key="4">
    <source>
        <dbReference type="ARBA" id="ARBA00022643"/>
    </source>
</evidence>
<keyword evidence="3 10" id="KW-0285">Flavoprotein</keyword>
<name>A0A4R2L8G5_9GAMM</name>
<evidence type="ECO:0000313" key="12">
    <source>
        <dbReference type="Proteomes" id="UP000295765"/>
    </source>
</evidence>
<evidence type="ECO:0000256" key="7">
    <source>
        <dbReference type="ARBA" id="ARBA00022982"/>
    </source>
</evidence>
<protein>
    <recommendedName>
        <fullName evidence="10">Ion-translocating oxidoreductase complex subunit D</fullName>
        <ecNumber evidence="10">7.-.-.-</ecNumber>
    </recommendedName>
    <alternativeName>
        <fullName evidence="10">Rnf electron transport complex subunit D</fullName>
    </alternativeName>
</protein>
<dbReference type="Proteomes" id="UP000295765">
    <property type="component" value="Unassembled WGS sequence"/>
</dbReference>
<feature type="transmembrane region" description="Helical" evidence="10">
    <location>
        <begin position="76"/>
        <end position="97"/>
    </location>
</feature>
<evidence type="ECO:0000256" key="3">
    <source>
        <dbReference type="ARBA" id="ARBA00022630"/>
    </source>
</evidence>
<keyword evidence="10" id="KW-0997">Cell inner membrane</keyword>
<keyword evidence="6 10" id="KW-1278">Translocase</keyword>
<reference evidence="11 12" key="1">
    <citation type="submission" date="2019-03" db="EMBL/GenBank/DDBJ databases">
        <title>Genomic Encyclopedia of Type Strains, Phase IV (KMG-IV): sequencing the most valuable type-strain genomes for metagenomic binning, comparative biology and taxonomic classification.</title>
        <authorList>
            <person name="Goeker M."/>
        </authorList>
    </citation>
    <scope>NUCLEOTIDE SEQUENCE [LARGE SCALE GENOMIC DNA]</scope>
    <source>
        <strain evidence="11 12">DSM 25287</strain>
    </source>
</reference>
<comment type="subunit">
    <text evidence="10">The complex is composed of six subunits: RnfA, RnfB, RnfC, RnfD, RnfE and RnfG.</text>
</comment>
<keyword evidence="5 10" id="KW-0812">Transmembrane</keyword>
<feature type="transmembrane region" description="Helical" evidence="10">
    <location>
        <begin position="261"/>
        <end position="281"/>
    </location>
</feature>
<keyword evidence="2 10" id="KW-0597">Phosphoprotein</keyword>
<dbReference type="PANTHER" id="PTHR30578:SF0">
    <property type="entry name" value="ION-TRANSLOCATING OXIDOREDUCTASE COMPLEX SUBUNIT D"/>
    <property type="match status" value="1"/>
</dbReference>
<keyword evidence="1 10" id="KW-0813">Transport</keyword>
<evidence type="ECO:0000256" key="1">
    <source>
        <dbReference type="ARBA" id="ARBA00022448"/>
    </source>
</evidence>
<keyword evidence="7 10" id="KW-0249">Electron transport</keyword>
<keyword evidence="8 10" id="KW-1133">Transmembrane helix</keyword>
<dbReference type="PANTHER" id="PTHR30578">
    <property type="entry name" value="ELECTRON TRANSPORT COMPLEX PROTEIN RNFD"/>
    <property type="match status" value="1"/>
</dbReference>
<comment type="function">
    <text evidence="10">Part of a membrane-bound complex that couples electron transfer with translocation of ions across the membrane.</text>
</comment>
<feature type="transmembrane region" description="Helical" evidence="10">
    <location>
        <begin position="293"/>
        <end position="311"/>
    </location>
</feature>
<keyword evidence="9 10" id="KW-0472">Membrane</keyword>
<keyword evidence="12" id="KW-1185">Reference proteome</keyword>
<dbReference type="InterPro" id="IPR011303">
    <property type="entry name" value="RnfD_bac"/>
</dbReference>
<accession>A0A4R2L8G5</accession>
<organism evidence="11 12">
    <name type="scientific">Plasticicumulans lactativorans</name>
    <dbReference type="NCBI Taxonomy" id="1133106"/>
    <lineage>
        <taxon>Bacteria</taxon>
        <taxon>Pseudomonadati</taxon>
        <taxon>Pseudomonadota</taxon>
        <taxon>Gammaproteobacteria</taxon>
        <taxon>Candidatus Competibacteraceae</taxon>
        <taxon>Plasticicumulans</taxon>
    </lineage>
</organism>
<evidence type="ECO:0000256" key="2">
    <source>
        <dbReference type="ARBA" id="ARBA00022553"/>
    </source>
</evidence>
<dbReference type="InterPro" id="IPR004338">
    <property type="entry name" value="NqrB/RnfD"/>
</dbReference>
<evidence type="ECO:0000256" key="10">
    <source>
        <dbReference type="HAMAP-Rule" id="MF_00462"/>
    </source>
</evidence>
<keyword evidence="4 10" id="KW-0288">FMN</keyword>
<dbReference type="HAMAP" id="MF_00462">
    <property type="entry name" value="RsxD_RnfD"/>
    <property type="match status" value="1"/>
</dbReference>
<evidence type="ECO:0000313" key="11">
    <source>
        <dbReference type="EMBL" id="TCO83382.1"/>
    </source>
</evidence>
<feature type="transmembrane region" description="Helical" evidence="10">
    <location>
        <begin position="117"/>
        <end position="135"/>
    </location>
</feature>
<comment type="caution">
    <text evidence="11">The sequence shown here is derived from an EMBL/GenBank/DDBJ whole genome shotgun (WGS) entry which is preliminary data.</text>
</comment>
<comment type="subcellular location">
    <subcellularLocation>
        <location evidence="10">Cell inner membrane</location>
        <topology evidence="10">Multi-pass membrane protein</topology>
    </subcellularLocation>
</comment>
<dbReference type="RefSeq" id="WP_132538271.1">
    <property type="nucleotide sequence ID" value="NZ_SLWY01000002.1"/>
</dbReference>
<dbReference type="AlphaFoldDB" id="A0A4R2L8G5"/>
<evidence type="ECO:0000256" key="8">
    <source>
        <dbReference type="ARBA" id="ARBA00022989"/>
    </source>
</evidence>
<gene>
    <name evidence="10" type="primary">rnfD</name>
    <name evidence="11" type="ORF">EV699_10280</name>
</gene>